<keyword evidence="3" id="KW-1185">Reference proteome</keyword>
<evidence type="ECO:0008006" key="4">
    <source>
        <dbReference type="Google" id="ProtNLM"/>
    </source>
</evidence>
<proteinExistence type="predicted"/>
<comment type="caution">
    <text evidence="2">The sequence shown here is derived from an EMBL/GenBank/DDBJ whole genome shotgun (WGS) entry which is preliminary data.</text>
</comment>
<reference evidence="3" key="1">
    <citation type="journal article" date="2019" name="Int. J. Syst. Evol. Microbiol.">
        <title>The Global Catalogue of Microorganisms (GCM) 10K type strain sequencing project: providing services to taxonomists for standard genome sequencing and annotation.</title>
        <authorList>
            <consortium name="The Broad Institute Genomics Platform"/>
            <consortium name="The Broad Institute Genome Sequencing Center for Infectious Disease"/>
            <person name="Wu L."/>
            <person name="Ma J."/>
        </authorList>
    </citation>
    <scope>NUCLEOTIDE SEQUENCE [LARGE SCALE GENOMIC DNA]</scope>
    <source>
        <strain evidence="3">KCTC 52232</strain>
    </source>
</reference>
<evidence type="ECO:0000313" key="3">
    <source>
        <dbReference type="Proteomes" id="UP001597601"/>
    </source>
</evidence>
<feature type="compositionally biased region" description="Basic and acidic residues" evidence="1">
    <location>
        <begin position="291"/>
        <end position="302"/>
    </location>
</feature>
<protein>
    <recommendedName>
        <fullName evidence="4">GLPGLI family protein</fullName>
    </recommendedName>
</protein>
<name>A0ABW5XNY3_9SPHI</name>
<sequence>MILILLLSRVFAQQPVVANNINQLNTYQDSLKKLGNEFVHNQNDLERKNANYAFIKTLVTALKTNNSFTYPFDSLKTISLTQSPDNKFRIFSWHVANNDGSYRFYGAIQMNTSGPLKLYGLEDYSPLIKNPEDTVADNRTWFGAQYYTIVPVMSIKPYYVLLGWKGYTDKSTKRVIDVLSFKDDKPVFGMPIFEGNNKKRSRVVFQYARQASMLLKHVPAQNLIVFDNLAPPDKRNKDQPETYGPDLTYNGYQLKNGKWTYVDNIDMRNIPNEMDEGYVDPRVQQQQTRPIKAEPARQKRVQ</sequence>
<feature type="region of interest" description="Disordered" evidence="1">
    <location>
        <begin position="272"/>
        <end position="302"/>
    </location>
</feature>
<evidence type="ECO:0000313" key="2">
    <source>
        <dbReference type="EMBL" id="MFD2863867.1"/>
    </source>
</evidence>
<organism evidence="2 3">
    <name type="scientific">Mucilaginibacter antarcticus</name>
    <dbReference type="NCBI Taxonomy" id="1855725"/>
    <lineage>
        <taxon>Bacteria</taxon>
        <taxon>Pseudomonadati</taxon>
        <taxon>Bacteroidota</taxon>
        <taxon>Sphingobacteriia</taxon>
        <taxon>Sphingobacteriales</taxon>
        <taxon>Sphingobacteriaceae</taxon>
        <taxon>Mucilaginibacter</taxon>
    </lineage>
</organism>
<dbReference type="Proteomes" id="UP001597601">
    <property type="component" value="Unassembled WGS sequence"/>
</dbReference>
<dbReference type="EMBL" id="JBHUON010000003">
    <property type="protein sequence ID" value="MFD2863867.1"/>
    <property type="molecule type" value="Genomic_DNA"/>
</dbReference>
<dbReference type="RefSeq" id="WP_377134220.1">
    <property type="nucleotide sequence ID" value="NZ_JBHUHN010000001.1"/>
</dbReference>
<evidence type="ECO:0000256" key="1">
    <source>
        <dbReference type="SAM" id="MobiDB-lite"/>
    </source>
</evidence>
<gene>
    <name evidence="2" type="ORF">ACFSYC_04130</name>
</gene>
<accession>A0ABW5XNY3</accession>